<dbReference type="NCBIfam" id="TIGR01549">
    <property type="entry name" value="HAD-SF-IA-v1"/>
    <property type="match status" value="1"/>
</dbReference>
<dbReference type="GO" id="GO:0016791">
    <property type="term" value="F:phosphatase activity"/>
    <property type="evidence" value="ECO:0007669"/>
    <property type="project" value="TreeGrafter"/>
</dbReference>
<sequence>MIRSVIFDMDGTLIDSMAVWDKVIDESVAKFGVIPTKKDYEVMDPMSQIEVLEYLCEKYNLPVTAKQLSDEMDAVVIERYRKLSKARHGALNLMQKLADNNIKMAVATLTSKHQAEKVLEHHGMKKYLTDIITVDEVGSSKENPKIYLTAAQKMGVNPSECIVCEDAPYAATSAKKGGFLVCGICEEWYLHRKAELETSSDVIISKSFDELLPFLEKYM</sequence>
<proteinExistence type="predicted"/>
<dbReference type="SFLD" id="SFLDS00003">
    <property type="entry name" value="Haloacid_Dehalogenase"/>
    <property type="match status" value="1"/>
</dbReference>
<dbReference type="Pfam" id="PF13419">
    <property type="entry name" value="HAD_2"/>
    <property type="match status" value="1"/>
</dbReference>
<dbReference type="SFLD" id="SFLDG01129">
    <property type="entry name" value="C1.5:_HAD__Beta-PGM__Phosphata"/>
    <property type="match status" value="1"/>
</dbReference>
<name>A0A9D1PH21_9FIRM</name>
<dbReference type="InterPro" id="IPR036412">
    <property type="entry name" value="HAD-like_sf"/>
</dbReference>
<protein>
    <submittedName>
        <fullName evidence="1">HAD family phosphatase</fullName>
    </submittedName>
</protein>
<dbReference type="PANTHER" id="PTHR18901">
    <property type="entry name" value="2-DEOXYGLUCOSE-6-PHOSPHATE PHOSPHATASE 2"/>
    <property type="match status" value="1"/>
</dbReference>
<accession>A0A9D1PH21</accession>
<dbReference type="SUPFAM" id="SSF56784">
    <property type="entry name" value="HAD-like"/>
    <property type="match status" value="1"/>
</dbReference>
<dbReference type="NCBIfam" id="TIGR01509">
    <property type="entry name" value="HAD-SF-IA-v3"/>
    <property type="match status" value="1"/>
</dbReference>
<dbReference type="Gene3D" id="1.10.150.240">
    <property type="entry name" value="Putative phosphatase, domain 2"/>
    <property type="match status" value="1"/>
</dbReference>
<dbReference type="InterPro" id="IPR023214">
    <property type="entry name" value="HAD_sf"/>
</dbReference>
<dbReference type="Gene3D" id="3.40.50.1000">
    <property type="entry name" value="HAD superfamily/HAD-like"/>
    <property type="match status" value="1"/>
</dbReference>
<evidence type="ECO:0000313" key="1">
    <source>
        <dbReference type="EMBL" id="HIV61924.1"/>
    </source>
</evidence>
<dbReference type="CDD" id="cd07505">
    <property type="entry name" value="HAD_BPGM-like"/>
    <property type="match status" value="1"/>
</dbReference>
<evidence type="ECO:0000313" key="2">
    <source>
        <dbReference type="Proteomes" id="UP000886808"/>
    </source>
</evidence>
<dbReference type="PANTHER" id="PTHR18901:SF38">
    <property type="entry name" value="PSEUDOURIDINE-5'-PHOSPHATASE"/>
    <property type="match status" value="1"/>
</dbReference>
<organism evidence="1 2">
    <name type="scientific">Candidatus Butyricicoccus avistercoris</name>
    <dbReference type="NCBI Taxonomy" id="2838518"/>
    <lineage>
        <taxon>Bacteria</taxon>
        <taxon>Bacillati</taxon>
        <taxon>Bacillota</taxon>
        <taxon>Clostridia</taxon>
        <taxon>Eubacteriales</taxon>
        <taxon>Butyricicoccaceae</taxon>
        <taxon>Butyricicoccus</taxon>
    </lineage>
</organism>
<dbReference type="AlphaFoldDB" id="A0A9D1PH21"/>
<dbReference type="InterPro" id="IPR006439">
    <property type="entry name" value="HAD-SF_hydro_IA"/>
</dbReference>
<reference evidence="1" key="1">
    <citation type="journal article" date="2021" name="PeerJ">
        <title>Extensive microbial diversity within the chicken gut microbiome revealed by metagenomics and culture.</title>
        <authorList>
            <person name="Gilroy R."/>
            <person name="Ravi A."/>
            <person name="Getino M."/>
            <person name="Pursley I."/>
            <person name="Horton D.L."/>
            <person name="Alikhan N.F."/>
            <person name="Baker D."/>
            <person name="Gharbi K."/>
            <person name="Hall N."/>
            <person name="Watson M."/>
            <person name="Adriaenssens E.M."/>
            <person name="Foster-Nyarko E."/>
            <person name="Jarju S."/>
            <person name="Secka A."/>
            <person name="Antonio M."/>
            <person name="Oren A."/>
            <person name="Chaudhuri R.R."/>
            <person name="La Ragione R."/>
            <person name="Hildebrand F."/>
            <person name="Pallen M.J."/>
        </authorList>
    </citation>
    <scope>NUCLEOTIDE SEQUENCE</scope>
    <source>
        <strain evidence="1">CHK193-4272</strain>
    </source>
</reference>
<dbReference type="InterPro" id="IPR023198">
    <property type="entry name" value="PGP-like_dom2"/>
</dbReference>
<dbReference type="InterPro" id="IPR041492">
    <property type="entry name" value="HAD_2"/>
</dbReference>
<gene>
    <name evidence="1" type="ORF">H9746_03630</name>
</gene>
<comment type="caution">
    <text evidence="1">The sequence shown here is derived from an EMBL/GenBank/DDBJ whole genome shotgun (WGS) entry which is preliminary data.</text>
</comment>
<dbReference type="Proteomes" id="UP000886808">
    <property type="component" value="Unassembled WGS sequence"/>
</dbReference>
<dbReference type="EMBL" id="DXIE01000026">
    <property type="protein sequence ID" value="HIV61924.1"/>
    <property type="molecule type" value="Genomic_DNA"/>
</dbReference>
<reference evidence="1" key="2">
    <citation type="submission" date="2021-04" db="EMBL/GenBank/DDBJ databases">
        <authorList>
            <person name="Gilroy R."/>
        </authorList>
    </citation>
    <scope>NUCLEOTIDE SEQUENCE</scope>
    <source>
        <strain evidence="1">CHK193-4272</strain>
    </source>
</reference>